<name>A0A0E9PUG1_ANGAN</name>
<reference evidence="1" key="2">
    <citation type="journal article" date="2015" name="Fish Shellfish Immunol.">
        <title>Early steps in the European eel (Anguilla anguilla)-Vibrio vulnificus interaction in the gills: Role of the RtxA13 toxin.</title>
        <authorList>
            <person name="Callol A."/>
            <person name="Pajuelo D."/>
            <person name="Ebbesson L."/>
            <person name="Teles M."/>
            <person name="MacKenzie S."/>
            <person name="Amaro C."/>
        </authorList>
    </citation>
    <scope>NUCLEOTIDE SEQUENCE</scope>
</reference>
<organism evidence="1">
    <name type="scientific">Anguilla anguilla</name>
    <name type="common">European freshwater eel</name>
    <name type="synonym">Muraena anguilla</name>
    <dbReference type="NCBI Taxonomy" id="7936"/>
    <lineage>
        <taxon>Eukaryota</taxon>
        <taxon>Metazoa</taxon>
        <taxon>Chordata</taxon>
        <taxon>Craniata</taxon>
        <taxon>Vertebrata</taxon>
        <taxon>Euteleostomi</taxon>
        <taxon>Actinopterygii</taxon>
        <taxon>Neopterygii</taxon>
        <taxon>Teleostei</taxon>
        <taxon>Anguilliformes</taxon>
        <taxon>Anguillidae</taxon>
        <taxon>Anguilla</taxon>
    </lineage>
</organism>
<reference evidence="1" key="1">
    <citation type="submission" date="2014-11" db="EMBL/GenBank/DDBJ databases">
        <authorList>
            <person name="Amaro Gonzalez C."/>
        </authorList>
    </citation>
    <scope>NUCLEOTIDE SEQUENCE</scope>
</reference>
<proteinExistence type="predicted"/>
<accession>A0A0E9PUG1</accession>
<sequence>MTGFQGPKSISNQSKLTKHISSAVMVSEPYSILPSYSSRRPG</sequence>
<protein>
    <submittedName>
        <fullName evidence="1">Uncharacterized protein</fullName>
    </submittedName>
</protein>
<dbReference type="AlphaFoldDB" id="A0A0E9PUG1"/>
<dbReference type="EMBL" id="GBXM01100336">
    <property type="protein sequence ID" value="JAH08241.1"/>
    <property type="molecule type" value="Transcribed_RNA"/>
</dbReference>
<evidence type="ECO:0000313" key="1">
    <source>
        <dbReference type="EMBL" id="JAH08241.1"/>
    </source>
</evidence>